<gene>
    <name evidence="2" type="ORF">THAOC_27521</name>
</gene>
<evidence type="ECO:0000313" key="2">
    <source>
        <dbReference type="EMBL" id="EJK53105.1"/>
    </source>
</evidence>
<feature type="region of interest" description="Disordered" evidence="1">
    <location>
        <begin position="173"/>
        <end position="219"/>
    </location>
</feature>
<dbReference type="Proteomes" id="UP000266841">
    <property type="component" value="Unassembled WGS sequence"/>
</dbReference>
<feature type="non-terminal residue" evidence="2">
    <location>
        <position position="219"/>
    </location>
</feature>
<sequence length="219" mass="23524">MKAQAVAARTRCRQTFDTDVEASRRKDDWGAPNSYPRRGDQSSSPTRRHPVYDPHRRISKAAATRLGDARGTTHDITGLKARTFITSLQKKDLRLARSDREHSRRGRALNSAGVPPAALGVPTTLSPSPSTSTLSPKPGWEVASFVPDRIEIPDVPGNYIMHSPMAKPITTAGPVMPSSIAEPTPVAESAAEAPSSLAEPTPPPTEPVVRLDDVVTTPV</sequence>
<keyword evidence="3" id="KW-1185">Reference proteome</keyword>
<dbReference type="EMBL" id="AGNL01038495">
    <property type="protein sequence ID" value="EJK53105.1"/>
    <property type="molecule type" value="Genomic_DNA"/>
</dbReference>
<feature type="region of interest" description="Disordered" evidence="1">
    <location>
        <begin position="95"/>
        <end position="138"/>
    </location>
</feature>
<evidence type="ECO:0000313" key="3">
    <source>
        <dbReference type="Proteomes" id="UP000266841"/>
    </source>
</evidence>
<dbReference type="AlphaFoldDB" id="K0RIQ1"/>
<name>K0RIQ1_THAOC</name>
<organism evidence="2 3">
    <name type="scientific">Thalassiosira oceanica</name>
    <name type="common">Marine diatom</name>
    <dbReference type="NCBI Taxonomy" id="159749"/>
    <lineage>
        <taxon>Eukaryota</taxon>
        <taxon>Sar</taxon>
        <taxon>Stramenopiles</taxon>
        <taxon>Ochrophyta</taxon>
        <taxon>Bacillariophyta</taxon>
        <taxon>Coscinodiscophyceae</taxon>
        <taxon>Thalassiosirophycidae</taxon>
        <taxon>Thalassiosirales</taxon>
        <taxon>Thalassiosiraceae</taxon>
        <taxon>Thalassiosira</taxon>
    </lineage>
</organism>
<protein>
    <submittedName>
        <fullName evidence="2">Uncharacterized protein</fullName>
    </submittedName>
</protein>
<feature type="compositionally biased region" description="Low complexity" evidence="1">
    <location>
        <begin position="122"/>
        <end position="136"/>
    </location>
</feature>
<reference evidence="2 3" key="1">
    <citation type="journal article" date="2012" name="Genome Biol.">
        <title>Genome and low-iron response of an oceanic diatom adapted to chronic iron limitation.</title>
        <authorList>
            <person name="Lommer M."/>
            <person name="Specht M."/>
            <person name="Roy A.S."/>
            <person name="Kraemer L."/>
            <person name="Andreson R."/>
            <person name="Gutowska M.A."/>
            <person name="Wolf J."/>
            <person name="Bergner S.V."/>
            <person name="Schilhabel M.B."/>
            <person name="Klostermeier U.C."/>
            <person name="Beiko R.G."/>
            <person name="Rosenstiel P."/>
            <person name="Hippler M."/>
            <person name="Laroche J."/>
        </authorList>
    </citation>
    <scope>NUCLEOTIDE SEQUENCE [LARGE SCALE GENOMIC DNA]</scope>
    <source>
        <strain evidence="2 3">CCMP1005</strain>
    </source>
</reference>
<proteinExistence type="predicted"/>
<feature type="compositionally biased region" description="Low complexity" evidence="1">
    <location>
        <begin position="181"/>
        <end position="199"/>
    </location>
</feature>
<accession>K0RIQ1</accession>
<evidence type="ECO:0000256" key="1">
    <source>
        <dbReference type="SAM" id="MobiDB-lite"/>
    </source>
</evidence>
<feature type="region of interest" description="Disordered" evidence="1">
    <location>
        <begin position="1"/>
        <end position="56"/>
    </location>
</feature>
<comment type="caution">
    <text evidence="2">The sequence shown here is derived from an EMBL/GenBank/DDBJ whole genome shotgun (WGS) entry which is preliminary data.</text>
</comment>